<dbReference type="InterPro" id="IPR025525">
    <property type="entry name" value="hAT-like_transposase_RNase-H"/>
</dbReference>
<evidence type="ECO:0000256" key="5">
    <source>
        <dbReference type="ARBA" id="ARBA00022833"/>
    </source>
</evidence>
<dbReference type="PANTHER" id="PTHR34396">
    <property type="entry name" value="OS03G0264950 PROTEIN-RELATED"/>
    <property type="match status" value="1"/>
</dbReference>
<dbReference type="GO" id="GO:0005634">
    <property type="term" value="C:nucleus"/>
    <property type="evidence" value="ECO:0007669"/>
    <property type="project" value="UniProtKB-SubCell"/>
</dbReference>
<feature type="region of interest" description="Disordered" evidence="9">
    <location>
        <begin position="701"/>
        <end position="724"/>
    </location>
</feature>
<feature type="domain" description="BED-type" evidence="10">
    <location>
        <begin position="1359"/>
        <end position="1417"/>
    </location>
</feature>
<keyword evidence="4 8" id="KW-0863">Zinc-finger</keyword>
<dbReference type="InterPro" id="IPR008906">
    <property type="entry name" value="HATC_C_dom"/>
</dbReference>
<feature type="region of interest" description="Disordered" evidence="9">
    <location>
        <begin position="1428"/>
        <end position="1525"/>
    </location>
</feature>
<evidence type="ECO:0000313" key="11">
    <source>
        <dbReference type="EnsemblPlants" id="OBART09G08510.1"/>
    </source>
</evidence>
<evidence type="ECO:0000313" key="12">
    <source>
        <dbReference type="Proteomes" id="UP000026960"/>
    </source>
</evidence>
<dbReference type="GO" id="GO:0046983">
    <property type="term" value="F:protein dimerization activity"/>
    <property type="evidence" value="ECO:0007669"/>
    <property type="project" value="InterPro"/>
</dbReference>
<dbReference type="InterPro" id="IPR036236">
    <property type="entry name" value="Znf_C2H2_sf"/>
</dbReference>
<keyword evidence="12" id="KW-1185">Reference proteome</keyword>
<keyword evidence="6" id="KW-0238">DNA-binding</keyword>
<accession>A0A0D3H6A4</accession>
<evidence type="ECO:0000256" key="6">
    <source>
        <dbReference type="ARBA" id="ARBA00023125"/>
    </source>
</evidence>
<dbReference type="Pfam" id="PF05699">
    <property type="entry name" value="Dimer_Tnp_hAT"/>
    <property type="match status" value="3"/>
</dbReference>
<dbReference type="GO" id="GO:0008270">
    <property type="term" value="F:zinc ion binding"/>
    <property type="evidence" value="ECO:0007669"/>
    <property type="project" value="UniProtKB-KW"/>
</dbReference>
<evidence type="ECO:0000256" key="8">
    <source>
        <dbReference type="PROSITE-ProRule" id="PRU00027"/>
    </source>
</evidence>
<feature type="region of interest" description="Disordered" evidence="9">
    <location>
        <begin position="1"/>
        <end position="51"/>
    </location>
</feature>
<evidence type="ECO:0000256" key="4">
    <source>
        <dbReference type="ARBA" id="ARBA00022771"/>
    </source>
</evidence>
<evidence type="ECO:0000259" key="10">
    <source>
        <dbReference type="PROSITE" id="PS50808"/>
    </source>
</evidence>
<organism evidence="11">
    <name type="scientific">Oryza barthii</name>
    <dbReference type="NCBI Taxonomy" id="65489"/>
    <lineage>
        <taxon>Eukaryota</taxon>
        <taxon>Viridiplantae</taxon>
        <taxon>Streptophyta</taxon>
        <taxon>Embryophyta</taxon>
        <taxon>Tracheophyta</taxon>
        <taxon>Spermatophyta</taxon>
        <taxon>Magnoliopsida</taxon>
        <taxon>Liliopsida</taxon>
        <taxon>Poales</taxon>
        <taxon>Poaceae</taxon>
        <taxon>BOP clade</taxon>
        <taxon>Oryzoideae</taxon>
        <taxon>Oryzeae</taxon>
        <taxon>Oryzinae</taxon>
        <taxon>Oryza</taxon>
    </lineage>
</organism>
<dbReference type="PANTHER" id="PTHR34396:SF32">
    <property type="entry name" value="OS09G0382120 PROTEIN"/>
    <property type="match status" value="1"/>
</dbReference>
<dbReference type="GO" id="GO:1990837">
    <property type="term" value="F:sequence-specific double-stranded DNA binding"/>
    <property type="evidence" value="ECO:0007669"/>
    <property type="project" value="TreeGrafter"/>
</dbReference>
<dbReference type="InterPro" id="IPR012337">
    <property type="entry name" value="RNaseH-like_sf"/>
</dbReference>
<feature type="compositionally biased region" description="Polar residues" evidence="9">
    <location>
        <begin position="1469"/>
        <end position="1478"/>
    </location>
</feature>
<keyword evidence="5" id="KW-0862">Zinc</keyword>
<name>A0A0D3H6A4_9ORYZ</name>
<feature type="compositionally biased region" description="Basic and acidic residues" evidence="9">
    <location>
        <begin position="822"/>
        <end position="834"/>
    </location>
</feature>
<feature type="compositionally biased region" description="Acidic residues" evidence="9">
    <location>
        <begin position="26"/>
        <end position="39"/>
    </location>
</feature>
<dbReference type="GO" id="GO:0006357">
    <property type="term" value="P:regulation of transcription by RNA polymerase II"/>
    <property type="evidence" value="ECO:0007669"/>
    <property type="project" value="TreeGrafter"/>
</dbReference>
<dbReference type="PROSITE" id="PS50808">
    <property type="entry name" value="ZF_BED"/>
    <property type="match status" value="3"/>
</dbReference>
<dbReference type="PaxDb" id="65489-OBART09G08510.1"/>
<dbReference type="Proteomes" id="UP000026960">
    <property type="component" value="Chromosome 9"/>
</dbReference>
<dbReference type="SMART" id="SM00614">
    <property type="entry name" value="ZnF_BED"/>
    <property type="match status" value="3"/>
</dbReference>
<dbReference type="HOGENOM" id="CLU_232927_0_0_1"/>
<dbReference type="SUPFAM" id="SSF57667">
    <property type="entry name" value="beta-beta-alpha zinc fingers"/>
    <property type="match status" value="2"/>
</dbReference>
<reference evidence="11" key="2">
    <citation type="submission" date="2015-03" db="UniProtKB">
        <authorList>
            <consortium name="EnsemblPlants"/>
        </authorList>
    </citation>
    <scope>IDENTIFICATION</scope>
</reference>
<dbReference type="InterPro" id="IPR003656">
    <property type="entry name" value="Znf_BED"/>
</dbReference>
<comment type="subunit">
    <text evidence="2">Homodimer.</text>
</comment>
<feature type="compositionally biased region" description="Low complexity" evidence="9">
    <location>
        <begin position="40"/>
        <end position="51"/>
    </location>
</feature>
<dbReference type="Gramene" id="OBART09G08510.1">
    <property type="protein sequence ID" value="OBART09G08510.1"/>
    <property type="gene ID" value="OBART09G08510"/>
</dbReference>
<sequence>MDDQECGGPSGGVGKQEDGEMNGMENEVDDADDMVEQEESSGSTPSPLLLGTWPKRLRSKVWDDFTPIFVDGKVARAECMHCHRVFNSGTSNLLKHQAKCSPRAQKRPMQQELPVSLSVENRSPKELDAVEQDIPTDKNTKNLEVEQAETNKLVRTLAMYGDIPLRVSNHGEFSRFVASLNPMVEIPPADSLYLYFTGLFEEEKAKLKKRLASLNSRVSLSVYVWHYDTLLPFLCLSVHYIDDQWQKDKKIIAFQAVDSSCHAKELSMVILTAIRVGVSLASIALDDAFIDDSVASDVKDILQKWNSLHADESLSGNQSLFVVRYATHLLDQIIQLFDKIWDVKKDLHREPVYYSDEESSYVREKMQRKFKEQWKFNCLHICMPMIMDPKYRLEIIKSRIMYNFNSDMEDYIEEVNDMLLRLFREYSGQTEDPNCTPSFITSGWNYLYKDDRLLDHYHYSEFPERKRPMTEFDQYLEDPCLSNDGTSVLKWWKEHSMIYPTIARIARDILAIPYRTDCKVATRTTRVAIAKSDGNHYVEECVCTQDWLRSGGLQDSTMRVLRFRNVEDNMLSSFGNYVQPNRSLTTQILVQHDAVRKEQRLNYSKSTQVQNWSSSASLLGRTKMVKWALGFQAWAPWKSGAQTKREEKSSLPKRVAAAAEVAARNPALRPGIGMEQDCDDAANQVGAGEERILNGMGDNVDNANDMAEQEESSGSAPSPLFLGTRPKRLRSKAWDDFTPIYMDGKVAKAECMHCHQVFVSNSTSGTSSLLKHQSKCNPHSQKRAMQQKLPFLPSSQKNLTTLNSDPRQKKLLFLPISQKKCSDTADVMPHKKDPALPNSMNDTNRKSQEVDKSGSREELATPEQKNLTLRHVPTNNNDQSHDEHPVPEQKNNPTGTNMKNPETDQNGSNGLIQTMAMCGYLPLMMHNDRFRKCLPCFDSMVNMPANINIYLDFIQLFDKEKAKLKERFAALSSRVCLSAHVWHYVQQLAFLCLSVHYIDEEWERQQKIIRFCHVGPSCDAGELSSVILGAIEKWGLRDKVFSIVLDDEFVDDSVASNVKAHLQKWNFHPSGKDWTCARRICDTLEDFHRCIDIMPNFPCPVDLFDMVWKVKRDLQREVDNNRDDSFSTVVKKMQEKFKNCWKLCCLHFYLAMVVDPSHRLEHIKFRVRLHTDTDYIHYMHDIFLNLFDEYSGKVEDTNCTSETRTEVGVDGGDARLKYYRQYENPICERPMTELDQYLQEPRLSGGERDVLRWWKGHNLTYPTVARMARDILAIPCRTYFNIATRTAKFAIRESRRNFYIEELVCFQDWLTSDGMDQDCDDVAKQEWEIMLIMPITWMNKRKSSGSAPSPLFLGTRPKRLRSKVWDDFKPIYIDGKVARAECMHCHQILISNSANGSSNLLKHQAKCSPHPQKRPMQQKLPFLLSSQKSLTAPNSDPTQKKLPFLPISQKKCSGPADAMPQKKDPALPNSMNDTNWKSQEVGKSGSPEELATPEQKNLSLPDVPTNNNRKDQPHDENLVPKQKCNPTVVNLKNPEVDQSGSNGLIQTMAMCGYLPMMMYNNRFRKCVPCLNSMLPMPSNDSRFGDFMQLFHNEKAKLKEKFSTLSSRVCLSAHVWHHDPLSAYLCLSVHYIDNEWERQQKIIRFRQVDPSCNARELSDAILRAIEDWGLRDKVFCITLDDEFADDSVASNVKDHLQKWNSHYSNQSLFVVRYGTYLLDQVIQVGLDELDKSMEKSMKCSKFTEGFTSSAVRKANHNYAESAKDWSSARPICDTLESFHQYMDKMHDFPRPRHLFDKVWAVKCDLQRKVDIYKDGAFSTVLKKMQQKFEKCWKLCCFHFYMAMAVDPSYRLEHINFHVSLYRDIDYIRYMHDIFLNLFDEYSGKVEDTNSTSETRNEVGVNRDDDRLKYYHQHQSEISICERPMTELDQYLLEPRLSKGEPDVLRWWKGHNLTYPTVARMARDILAMPCRTNCNVAIRTAKFAKCESRSSHDIEELVCLQDWLTPDGFKYEKNAQTTTCSDNFGHYAKLIVVFVTDGGVKRLLLNPWTATGAPGLAVHTGQIAEL</sequence>
<evidence type="ECO:0000256" key="1">
    <source>
        <dbReference type="ARBA" id="ARBA00004123"/>
    </source>
</evidence>
<feature type="compositionally biased region" description="Polar residues" evidence="9">
    <location>
        <begin position="863"/>
        <end position="878"/>
    </location>
</feature>
<feature type="compositionally biased region" description="Basic and acidic residues" evidence="9">
    <location>
        <begin position="1508"/>
        <end position="1518"/>
    </location>
</feature>
<evidence type="ECO:0000256" key="9">
    <source>
        <dbReference type="SAM" id="MobiDB-lite"/>
    </source>
</evidence>
<proteinExistence type="predicted"/>
<feature type="domain" description="BED-type" evidence="10">
    <location>
        <begin position="56"/>
        <end position="108"/>
    </location>
</feature>
<dbReference type="InterPro" id="IPR053031">
    <property type="entry name" value="Cuticle_assoc_protein"/>
</dbReference>
<feature type="domain" description="BED-type" evidence="10">
    <location>
        <begin position="728"/>
        <end position="784"/>
    </location>
</feature>
<feature type="compositionally biased region" description="Polar residues" evidence="9">
    <location>
        <begin position="889"/>
        <end position="909"/>
    </location>
</feature>
<dbReference type="Pfam" id="PF14372">
    <property type="entry name" value="hAT-like_RNase-H"/>
    <property type="match status" value="3"/>
</dbReference>
<evidence type="ECO:0000256" key="7">
    <source>
        <dbReference type="ARBA" id="ARBA00023242"/>
    </source>
</evidence>
<keyword evidence="7" id="KW-0539">Nucleus</keyword>
<evidence type="ECO:0000256" key="3">
    <source>
        <dbReference type="ARBA" id="ARBA00022723"/>
    </source>
</evidence>
<dbReference type="eggNOG" id="KOG1121">
    <property type="taxonomic scope" value="Eukaryota"/>
</dbReference>
<reference evidence="11" key="1">
    <citation type="journal article" date="2009" name="Rice">
        <title>De Novo Next Generation Sequencing of Plant Genomes.</title>
        <authorList>
            <person name="Rounsley S."/>
            <person name="Marri P.R."/>
            <person name="Yu Y."/>
            <person name="He R."/>
            <person name="Sisneros N."/>
            <person name="Goicoechea J.L."/>
            <person name="Lee S.J."/>
            <person name="Angelova A."/>
            <person name="Kudrna D."/>
            <person name="Luo M."/>
            <person name="Affourtit J."/>
            <person name="Desany B."/>
            <person name="Knight J."/>
            <person name="Niazi F."/>
            <person name="Egholm M."/>
            <person name="Wing R.A."/>
        </authorList>
    </citation>
    <scope>NUCLEOTIDE SEQUENCE [LARGE SCALE GENOMIC DNA]</scope>
    <source>
        <strain evidence="11">cv. IRGC 105608</strain>
    </source>
</reference>
<feature type="compositionally biased region" description="Polar residues" evidence="9">
    <location>
        <begin position="1428"/>
        <end position="1437"/>
    </location>
</feature>
<dbReference type="STRING" id="65489.A0A0D3H6A4"/>
<dbReference type="EnsemblPlants" id="OBART09G08510.1">
    <property type="protein sequence ID" value="OBART09G08510.1"/>
    <property type="gene ID" value="OBART09G08510"/>
</dbReference>
<feature type="region of interest" description="Disordered" evidence="9">
    <location>
        <begin position="822"/>
        <end position="909"/>
    </location>
</feature>
<feature type="compositionally biased region" description="Basic and acidic residues" evidence="9">
    <location>
        <begin position="843"/>
        <end position="859"/>
    </location>
</feature>
<dbReference type="SUPFAM" id="SSF53098">
    <property type="entry name" value="Ribonuclease H-like"/>
    <property type="match status" value="3"/>
</dbReference>
<comment type="subcellular location">
    <subcellularLocation>
        <location evidence="1">Nucleus</location>
    </subcellularLocation>
</comment>
<evidence type="ECO:0000256" key="2">
    <source>
        <dbReference type="ARBA" id="ARBA00011738"/>
    </source>
</evidence>
<keyword evidence="3" id="KW-0479">Metal-binding</keyword>
<protein>
    <recommendedName>
        <fullName evidence="10">BED-type domain-containing protein</fullName>
    </recommendedName>
</protein>